<dbReference type="PANTHER" id="PTHR47680:SF2">
    <property type="entry name" value="SHEWANELLA-LIKE PROTEIN PHOSPHATASE 2"/>
    <property type="match status" value="1"/>
</dbReference>
<dbReference type="SUPFAM" id="SSF56300">
    <property type="entry name" value="Metallo-dependent phosphatases"/>
    <property type="match status" value="1"/>
</dbReference>
<name>I0Z4G3_COCSC</name>
<dbReference type="Proteomes" id="UP000007264">
    <property type="component" value="Unassembled WGS sequence"/>
</dbReference>
<dbReference type="Pfam" id="PF00149">
    <property type="entry name" value="Metallophos"/>
    <property type="match status" value="1"/>
</dbReference>
<dbReference type="GO" id="GO:0016787">
    <property type="term" value="F:hydrolase activity"/>
    <property type="evidence" value="ECO:0007669"/>
    <property type="project" value="InterPro"/>
</dbReference>
<dbReference type="InterPro" id="IPR004843">
    <property type="entry name" value="Calcineurin-like_PHP"/>
</dbReference>
<dbReference type="OrthoDB" id="5976022at2759"/>
<reference evidence="2 3" key="1">
    <citation type="journal article" date="2012" name="Genome Biol.">
        <title>The genome of the polar eukaryotic microalga coccomyxa subellipsoidea reveals traits of cold adaptation.</title>
        <authorList>
            <person name="Blanc G."/>
            <person name="Agarkova I."/>
            <person name="Grimwood J."/>
            <person name="Kuo A."/>
            <person name="Brueggeman A."/>
            <person name="Dunigan D."/>
            <person name="Gurnon J."/>
            <person name="Ladunga I."/>
            <person name="Lindquist E."/>
            <person name="Lucas S."/>
            <person name="Pangilinan J."/>
            <person name="Proschold T."/>
            <person name="Salamov A."/>
            <person name="Schmutz J."/>
            <person name="Weeks D."/>
            <person name="Yamada T."/>
            <person name="Claverie J.M."/>
            <person name="Grigoriev I."/>
            <person name="Van Etten J."/>
            <person name="Lomsadze A."/>
            <person name="Borodovsky M."/>
        </authorList>
    </citation>
    <scope>NUCLEOTIDE SEQUENCE [LARGE SCALE GENOMIC DNA]</scope>
    <source>
        <strain evidence="2 3">C-169</strain>
    </source>
</reference>
<proteinExistence type="predicted"/>
<feature type="domain" description="Calcineurin-like phosphoesterase" evidence="1">
    <location>
        <begin position="36"/>
        <end position="198"/>
    </location>
</feature>
<dbReference type="EMBL" id="AGSI01000004">
    <property type="protein sequence ID" value="EIE25532.1"/>
    <property type="molecule type" value="Genomic_DNA"/>
</dbReference>
<organism evidence="2 3">
    <name type="scientific">Coccomyxa subellipsoidea (strain C-169)</name>
    <name type="common">Green microalga</name>
    <dbReference type="NCBI Taxonomy" id="574566"/>
    <lineage>
        <taxon>Eukaryota</taxon>
        <taxon>Viridiplantae</taxon>
        <taxon>Chlorophyta</taxon>
        <taxon>core chlorophytes</taxon>
        <taxon>Trebouxiophyceae</taxon>
        <taxon>Trebouxiophyceae incertae sedis</taxon>
        <taxon>Coccomyxaceae</taxon>
        <taxon>Coccomyxa</taxon>
        <taxon>Coccomyxa subellipsoidea</taxon>
    </lineage>
</organism>
<dbReference type="GeneID" id="17043534"/>
<gene>
    <name evidence="2" type="ORF">COCSUDRAFT_35854</name>
</gene>
<dbReference type="AlphaFoldDB" id="I0Z4G3"/>
<dbReference type="InterPro" id="IPR029052">
    <property type="entry name" value="Metallo-depent_PP-like"/>
</dbReference>
<dbReference type="Gene3D" id="3.60.21.10">
    <property type="match status" value="1"/>
</dbReference>
<evidence type="ECO:0000313" key="3">
    <source>
        <dbReference type="Proteomes" id="UP000007264"/>
    </source>
</evidence>
<comment type="caution">
    <text evidence="2">The sequence shown here is derived from an EMBL/GenBank/DDBJ whole genome shotgun (WGS) entry which is preliminary data.</text>
</comment>
<dbReference type="KEGG" id="csl:COCSUDRAFT_35854"/>
<dbReference type="eggNOG" id="KOG0374">
    <property type="taxonomic scope" value="Eukaryota"/>
</dbReference>
<accession>I0Z4G3</accession>
<sequence>MLDFYRNWFGSRNSKFCTEEFPKVTRQPTFLPAVPRLVAIGDLHGDLKKARRAFRLGGLTDANDRWIGGTTTAVQVGDQLDRGNDEVRILYFLERLEREAERAGGKLHILNGNHETMNVAGRFNYATLPGLADFYHHFAPGIGFSEALHCSAGAVTARFLADHPIALQIGSTVFVHGGVLPQHAELGLERINQETRAWMRGEALRMPSFLTGRQAIVWAREYSAGAPFLDSQRCDCAALEQVLGRLPGAERMVVGHTIQDAGINSACEDRVFRIDVGLSKGCGDGEPQV</sequence>
<evidence type="ECO:0000259" key="1">
    <source>
        <dbReference type="Pfam" id="PF00149"/>
    </source>
</evidence>
<dbReference type="RefSeq" id="XP_005650076.1">
    <property type="nucleotide sequence ID" value="XM_005650019.1"/>
</dbReference>
<keyword evidence="3" id="KW-1185">Reference proteome</keyword>
<dbReference type="PANTHER" id="PTHR47680">
    <property type="entry name" value="SHEWANELLA-LIKE PROTEIN PHOSPHATASE 2"/>
    <property type="match status" value="1"/>
</dbReference>
<protein>
    <submittedName>
        <fullName evidence="2">Metallo-dependent phosphatase</fullName>
    </submittedName>
</protein>
<evidence type="ECO:0000313" key="2">
    <source>
        <dbReference type="EMBL" id="EIE25532.1"/>
    </source>
</evidence>
<dbReference type="STRING" id="574566.I0Z4G3"/>